<evidence type="ECO:0000259" key="2">
    <source>
        <dbReference type="Pfam" id="PF25482"/>
    </source>
</evidence>
<evidence type="ECO:0000313" key="3">
    <source>
        <dbReference type="EMBL" id="RVX74241.1"/>
    </source>
</evidence>
<accession>A0A438NEU0</accession>
<feature type="domain" description="DUF7905" evidence="2">
    <location>
        <begin position="354"/>
        <end position="643"/>
    </location>
</feature>
<dbReference type="EMBL" id="NAJM01000005">
    <property type="protein sequence ID" value="RVX74241.1"/>
    <property type="molecule type" value="Genomic_DNA"/>
</dbReference>
<name>A0A438NEU0_EXOME</name>
<dbReference type="VEuPathDB" id="FungiDB:PV10_04831"/>
<gene>
    <name evidence="3" type="ORF">B0A52_02073</name>
</gene>
<sequence>MSDHEGEGLDLDKWDNASLPGSVYSFGVSTVRGTGLYSHQAPNPSHLSLLRDPSRQHAESATTQPPNQPYSHHPTRASHGIYGRSLPETAALRQFQRHDPPADRYQLGLVWNRLCMMALRADLGAAIVHPRAKLREIMISTSTFLKEPLRESTEILIWGDKDQVAKAKEALREFEVHTRSAPKAKPDAWARSNALDGRAEHRQARAEQQRELHDVLLRKNFEFPIEAYILWPQDLDMDVFIAKHTTAIEEFQKEFFCRITLTQSKHKRLDIGAQKREHLDIIFRRLTNLVREMVAHRDQLVKINLIHHPSSKTYLDQVRLSKDVVTNLFLPTLFGNPTTRAEEWDSLQDEKRGRERRKTRKALEECIKGLRVSQCHVRMRVVFGELGFSRFQKPVNGAEGYSFDDFSRMLTDSRTKVLLKSLPARQGDGMLLADAISSLGAFKDPVMNYGAFFDFQPSKGAFDRLRLECISSEVREDSNDLEVQQQRWVTYGEMVQRLQVSIFDFEAPDYQITLDAFPLHDDKRVSQDMKSFQNTVEFTRSAGGLKSSPVRRVRFKPRRTGLESVSDITVMRWRFRDTDGIFELRRKDTFDTEGGALPREPSKWHAFYYYQEWDNLMSELASARPGEEVSWGKSVATFFPENGEDEGLALPKGFQSFMDEVEDVQRLLAQAISKLANEP</sequence>
<organism evidence="3 4">
    <name type="scientific">Exophiala mesophila</name>
    <name type="common">Black yeast-like fungus</name>
    <dbReference type="NCBI Taxonomy" id="212818"/>
    <lineage>
        <taxon>Eukaryota</taxon>
        <taxon>Fungi</taxon>
        <taxon>Dikarya</taxon>
        <taxon>Ascomycota</taxon>
        <taxon>Pezizomycotina</taxon>
        <taxon>Eurotiomycetes</taxon>
        <taxon>Chaetothyriomycetidae</taxon>
        <taxon>Chaetothyriales</taxon>
        <taxon>Herpotrichiellaceae</taxon>
        <taxon>Exophiala</taxon>
    </lineage>
</organism>
<reference evidence="3 4" key="1">
    <citation type="submission" date="2017-03" db="EMBL/GenBank/DDBJ databases">
        <title>Genomes of endolithic fungi from Antarctica.</title>
        <authorList>
            <person name="Coleine C."/>
            <person name="Masonjones S."/>
            <person name="Stajich J.E."/>
        </authorList>
    </citation>
    <scope>NUCLEOTIDE SEQUENCE [LARGE SCALE GENOMIC DNA]</scope>
    <source>
        <strain evidence="3 4">CCFEE 6314</strain>
    </source>
</reference>
<evidence type="ECO:0000256" key="1">
    <source>
        <dbReference type="SAM" id="MobiDB-lite"/>
    </source>
</evidence>
<dbReference type="InterPro" id="IPR057227">
    <property type="entry name" value="DUF7905"/>
</dbReference>
<proteinExistence type="predicted"/>
<protein>
    <recommendedName>
        <fullName evidence="2">DUF7905 domain-containing protein</fullName>
    </recommendedName>
</protein>
<feature type="region of interest" description="Disordered" evidence="1">
    <location>
        <begin position="37"/>
        <end position="81"/>
    </location>
</feature>
<dbReference type="AlphaFoldDB" id="A0A438NEU0"/>
<dbReference type="Pfam" id="PF25482">
    <property type="entry name" value="DUF7905"/>
    <property type="match status" value="1"/>
</dbReference>
<dbReference type="OrthoDB" id="4739136at2759"/>
<evidence type="ECO:0000313" key="4">
    <source>
        <dbReference type="Proteomes" id="UP000288859"/>
    </source>
</evidence>
<dbReference type="Proteomes" id="UP000288859">
    <property type="component" value="Unassembled WGS sequence"/>
</dbReference>
<comment type="caution">
    <text evidence="3">The sequence shown here is derived from an EMBL/GenBank/DDBJ whole genome shotgun (WGS) entry which is preliminary data.</text>
</comment>